<proteinExistence type="predicted"/>
<name>A0A0N4X359_HAEPC</name>
<accession>A0A0N4X359</accession>
<protein>
    <submittedName>
        <fullName evidence="1">Secreted protein</fullName>
    </submittedName>
</protein>
<organism evidence="1">
    <name type="scientific">Haemonchus placei</name>
    <name type="common">Barber's pole worm</name>
    <dbReference type="NCBI Taxonomy" id="6290"/>
    <lineage>
        <taxon>Eukaryota</taxon>
        <taxon>Metazoa</taxon>
        <taxon>Ecdysozoa</taxon>
        <taxon>Nematoda</taxon>
        <taxon>Chromadorea</taxon>
        <taxon>Rhabditida</taxon>
        <taxon>Rhabditina</taxon>
        <taxon>Rhabditomorpha</taxon>
        <taxon>Strongyloidea</taxon>
        <taxon>Trichostrongylidae</taxon>
        <taxon>Haemonchus</taxon>
    </lineage>
</organism>
<reference evidence="1" key="1">
    <citation type="submission" date="2017-02" db="UniProtKB">
        <authorList>
            <consortium name="WormBaseParasite"/>
        </authorList>
    </citation>
    <scope>IDENTIFICATION</scope>
</reference>
<evidence type="ECO:0000313" key="1">
    <source>
        <dbReference type="WBParaSite" id="HPLM_0001880101-mRNA-1"/>
    </source>
</evidence>
<dbReference type="AlphaFoldDB" id="A0A0N4X359"/>
<sequence>LTSVSASDFSTDDLSGVFGNGSCLFSDIDLSTFGLPLCVLLTGDSSDELEADLTGEASLDLSFAPSPKVLLRKSNSILVVDVTALSRPFSFST</sequence>
<dbReference type="WBParaSite" id="HPLM_0001880101-mRNA-1">
    <property type="protein sequence ID" value="HPLM_0001880101-mRNA-1"/>
    <property type="gene ID" value="HPLM_0001880101"/>
</dbReference>